<reference evidence="1" key="1">
    <citation type="submission" date="2023-10" db="EMBL/GenBank/DDBJ databases">
        <authorList>
            <person name="Chen Y."/>
            <person name="Shah S."/>
            <person name="Dougan E. K."/>
            <person name="Thang M."/>
            <person name="Chan C."/>
        </authorList>
    </citation>
    <scope>NUCLEOTIDE SEQUENCE [LARGE SCALE GENOMIC DNA]</scope>
</reference>
<dbReference type="Proteomes" id="UP001189429">
    <property type="component" value="Unassembled WGS sequence"/>
</dbReference>
<proteinExistence type="predicted"/>
<evidence type="ECO:0000313" key="1">
    <source>
        <dbReference type="EMBL" id="CAK0870448.1"/>
    </source>
</evidence>
<keyword evidence="2" id="KW-1185">Reference proteome</keyword>
<protein>
    <submittedName>
        <fullName evidence="1">Uncharacterized protein</fullName>
    </submittedName>
</protein>
<comment type="caution">
    <text evidence="1">The sequence shown here is derived from an EMBL/GenBank/DDBJ whole genome shotgun (WGS) entry which is preliminary data.</text>
</comment>
<sequence>MTVPSTPQEFMFGCLKFRGDAKSLDIAVMHQQVLWIHEALKVVVSQLGEQIISRKSLNTKSSCNSDQSIISSIAVDPTGSVGPPGYVERLNSNLSCMSP</sequence>
<gene>
    <name evidence="1" type="ORF">PCOR1329_LOCUS56566</name>
</gene>
<evidence type="ECO:0000313" key="2">
    <source>
        <dbReference type="Proteomes" id="UP001189429"/>
    </source>
</evidence>
<dbReference type="EMBL" id="CAUYUJ010016965">
    <property type="protein sequence ID" value="CAK0870448.1"/>
    <property type="molecule type" value="Genomic_DNA"/>
</dbReference>
<accession>A0ABN9VBN7</accession>
<name>A0ABN9VBN7_9DINO</name>
<organism evidence="1 2">
    <name type="scientific">Prorocentrum cordatum</name>
    <dbReference type="NCBI Taxonomy" id="2364126"/>
    <lineage>
        <taxon>Eukaryota</taxon>
        <taxon>Sar</taxon>
        <taxon>Alveolata</taxon>
        <taxon>Dinophyceae</taxon>
        <taxon>Prorocentrales</taxon>
        <taxon>Prorocentraceae</taxon>
        <taxon>Prorocentrum</taxon>
    </lineage>
</organism>